<evidence type="ECO:0000313" key="1">
    <source>
        <dbReference type="Proteomes" id="UP000694863"/>
    </source>
</evidence>
<accession>A0AC55D453</accession>
<keyword evidence="1" id="KW-1185">Reference proteome</keyword>
<protein>
    <submittedName>
        <fullName evidence="2">Non-histone chromosomal protein HMG-14-like</fullName>
    </submittedName>
</protein>
<proteinExistence type="predicted"/>
<dbReference type="RefSeq" id="XP_045146517.1">
    <property type="nucleotide sequence ID" value="XM_045290582.1"/>
</dbReference>
<gene>
    <name evidence="2" type="primary">LOC101648893</name>
</gene>
<organism evidence="1 2">
    <name type="scientific">Echinops telfairi</name>
    <name type="common">Lesser hedgehog tenrec</name>
    <dbReference type="NCBI Taxonomy" id="9371"/>
    <lineage>
        <taxon>Eukaryota</taxon>
        <taxon>Metazoa</taxon>
        <taxon>Chordata</taxon>
        <taxon>Craniata</taxon>
        <taxon>Vertebrata</taxon>
        <taxon>Euteleostomi</taxon>
        <taxon>Mammalia</taxon>
        <taxon>Eutheria</taxon>
        <taxon>Afrotheria</taxon>
        <taxon>Tenrecidae</taxon>
        <taxon>Tenrecinae</taxon>
        <taxon>Echinops</taxon>
    </lineage>
</organism>
<name>A0AC55D453_ECHTE</name>
<evidence type="ECO:0000313" key="2">
    <source>
        <dbReference type="RefSeq" id="XP_045146517.1"/>
    </source>
</evidence>
<reference evidence="2" key="1">
    <citation type="submission" date="2025-08" db="UniProtKB">
        <authorList>
            <consortium name="RefSeq"/>
        </authorList>
    </citation>
    <scope>IDENTIFICATION</scope>
</reference>
<sequence>MLQRKAFLAEKAEKAESKRRSKMEMKPQQAARKDKSSDKRVQAKGKKGAKAKEAEVAHHETKGDLPAENGEMKGEEIPASDEAGVKEAKSD</sequence>
<dbReference type="Proteomes" id="UP000694863">
    <property type="component" value="Unplaced"/>
</dbReference>